<keyword evidence="8" id="KW-0418">Kinase</keyword>
<dbReference type="GO" id="GO:0000287">
    <property type="term" value="F:magnesium ion binding"/>
    <property type="evidence" value="ECO:0007669"/>
    <property type="project" value="InterPro"/>
</dbReference>
<dbReference type="EMBL" id="OC316728">
    <property type="protein sequence ID" value="CAD7393475.1"/>
    <property type="molecule type" value="Genomic_DNA"/>
</dbReference>
<dbReference type="EC" id="2.7.6.1" evidence="3"/>
<dbReference type="PANTHER" id="PTHR10210:SF32">
    <property type="entry name" value="RIBOSE-PHOSPHATE PYROPHOSPHOKINASE 2"/>
    <property type="match status" value="1"/>
</dbReference>
<dbReference type="GO" id="GO:0006164">
    <property type="term" value="P:purine nucleotide biosynthetic process"/>
    <property type="evidence" value="ECO:0007669"/>
    <property type="project" value="TreeGrafter"/>
</dbReference>
<proteinExistence type="inferred from homology"/>
<evidence type="ECO:0000256" key="10">
    <source>
        <dbReference type="ARBA" id="ARBA00022842"/>
    </source>
</evidence>
<keyword evidence="5" id="KW-0479">Metal-binding</keyword>
<dbReference type="AlphaFoldDB" id="A0A7R9CD11"/>
<dbReference type="FunFam" id="3.40.50.2020:FF:000007">
    <property type="entry name" value="Ribose-phosphate pyrophosphokinase"/>
    <property type="match status" value="1"/>
</dbReference>
<evidence type="ECO:0000256" key="11">
    <source>
        <dbReference type="ARBA" id="ARBA00049535"/>
    </source>
</evidence>
<dbReference type="GO" id="GO:0005524">
    <property type="term" value="F:ATP binding"/>
    <property type="evidence" value="ECO:0007669"/>
    <property type="project" value="UniProtKB-KW"/>
</dbReference>
<gene>
    <name evidence="13" type="ORF">TCEB3V08_LOCUS1444</name>
</gene>
<evidence type="ECO:0000256" key="9">
    <source>
        <dbReference type="ARBA" id="ARBA00022840"/>
    </source>
</evidence>
<evidence type="ECO:0000256" key="7">
    <source>
        <dbReference type="ARBA" id="ARBA00022741"/>
    </source>
</evidence>
<evidence type="ECO:0000256" key="3">
    <source>
        <dbReference type="ARBA" id="ARBA00013247"/>
    </source>
</evidence>
<dbReference type="Pfam" id="PF13793">
    <property type="entry name" value="Pribosyltran_N"/>
    <property type="match status" value="1"/>
</dbReference>
<keyword evidence="6" id="KW-0545">Nucleotide biosynthesis</keyword>
<comment type="catalytic activity">
    <reaction evidence="11">
        <text>D-ribose 5-phosphate + ATP = 5-phospho-alpha-D-ribose 1-diphosphate + AMP + H(+)</text>
        <dbReference type="Rhea" id="RHEA:15609"/>
        <dbReference type="ChEBI" id="CHEBI:15378"/>
        <dbReference type="ChEBI" id="CHEBI:30616"/>
        <dbReference type="ChEBI" id="CHEBI:58017"/>
        <dbReference type="ChEBI" id="CHEBI:78346"/>
        <dbReference type="ChEBI" id="CHEBI:456215"/>
        <dbReference type="EC" id="2.7.6.1"/>
    </reaction>
</comment>
<dbReference type="Gene3D" id="3.40.50.2020">
    <property type="match status" value="1"/>
</dbReference>
<feature type="domain" description="Ribose-phosphate pyrophosphokinase N-terminal" evidence="12">
    <location>
        <begin position="4"/>
        <end position="102"/>
    </location>
</feature>
<keyword evidence="9" id="KW-0067">ATP-binding</keyword>
<dbReference type="GO" id="GO:0002189">
    <property type="term" value="C:ribose phosphate diphosphokinase complex"/>
    <property type="evidence" value="ECO:0007669"/>
    <property type="project" value="TreeGrafter"/>
</dbReference>
<dbReference type="GO" id="GO:0006015">
    <property type="term" value="P:5-phosphoribose 1-diphosphate biosynthetic process"/>
    <property type="evidence" value="ECO:0007669"/>
    <property type="project" value="TreeGrafter"/>
</dbReference>
<dbReference type="GO" id="GO:0016301">
    <property type="term" value="F:kinase activity"/>
    <property type="evidence" value="ECO:0007669"/>
    <property type="project" value="UniProtKB-KW"/>
</dbReference>
<evidence type="ECO:0000259" key="12">
    <source>
        <dbReference type="Pfam" id="PF13793"/>
    </source>
</evidence>
<dbReference type="InterPro" id="IPR029057">
    <property type="entry name" value="PRTase-like"/>
</dbReference>
<dbReference type="SUPFAM" id="SSF53271">
    <property type="entry name" value="PRTase-like"/>
    <property type="match status" value="1"/>
</dbReference>
<protein>
    <recommendedName>
        <fullName evidence="3">ribose-phosphate diphosphokinase</fullName>
        <ecNumber evidence="3">2.7.6.1</ecNumber>
    </recommendedName>
</protein>
<evidence type="ECO:0000256" key="5">
    <source>
        <dbReference type="ARBA" id="ARBA00022723"/>
    </source>
</evidence>
<reference evidence="13" key="1">
    <citation type="submission" date="2020-11" db="EMBL/GenBank/DDBJ databases">
        <authorList>
            <person name="Tran Van P."/>
        </authorList>
    </citation>
    <scope>NUCLEOTIDE SEQUENCE</scope>
</reference>
<comment type="similarity">
    <text evidence="2">Belongs to the ribose-phosphate pyrophosphokinase family.</text>
</comment>
<evidence type="ECO:0000256" key="4">
    <source>
        <dbReference type="ARBA" id="ARBA00022679"/>
    </source>
</evidence>
<keyword evidence="10" id="KW-0460">Magnesium</keyword>
<evidence type="ECO:0000256" key="2">
    <source>
        <dbReference type="ARBA" id="ARBA00006478"/>
    </source>
</evidence>
<keyword evidence="7" id="KW-0547">Nucleotide-binding</keyword>
<evidence type="ECO:0000313" key="13">
    <source>
        <dbReference type="EMBL" id="CAD7393475.1"/>
    </source>
</evidence>
<evidence type="ECO:0000256" key="1">
    <source>
        <dbReference type="ARBA" id="ARBA00004996"/>
    </source>
</evidence>
<accession>A0A7R9CD11</accession>
<name>A0A7R9CD11_TIMCR</name>
<dbReference type="GO" id="GO:0004749">
    <property type="term" value="F:ribose phosphate diphosphokinase activity"/>
    <property type="evidence" value="ECO:0007669"/>
    <property type="project" value="UniProtKB-EC"/>
</dbReference>
<keyword evidence="4" id="KW-0808">Transferase</keyword>
<dbReference type="InterPro" id="IPR005946">
    <property type="entry name" value="Rib-P_diPkinase"/>
</dbReference>
<sequence length="539" mass="57637">MPNIKIFSGTSHPDLAQRIVDRLGIDLGKVVTKKFSNLETCVEIGESVRGEDVYIIQSGSGEVNDNLMELLIMINACKIASASRVTAVIPCFPYARQDKKDKVPAGGDGGGKITLPFKLKTNEWKFRSVLVSFLRTCIGRATHPLYCLEQPTVHVLFLLACLAATITHVFPRQWEAPFSPIGQGQAAVEVGECLPNPGAGPFERAIKLSYVTKEQYCFNSLSFRCHPPTTTYVAGPIPFPSTATHIVRTIPFSPTGTRVAGTIPFPHTATRVAGTIPFPHTATRVAGTIPFPHTATRVDGTIPFPPTATHVAGTIPFPPTTTHIVGTIPFPPTAIHVPATIPFPPTTIHVPATIPFSPTTTHIAGTVPFPPTTAHIAGTVPFPLTATHVAGTIPFPLTATHIAGAIPIFLIATHVARIIPFTLTRLALPGQYLFLSCDLCCQDNTFFSHRDCFAGTITLPATATHIARTITLPVTASQASRTSTLPPHLGTSSCSTMIHARTSFCSTATNVTGTISPTFSYRYPHVSEHNVAVIVTSTS</sequence>
<organism evidence="13">
    <name type="scientific">Timema cristinae</name>
    <name type="common">Walking stick</name>
    <dbReference type="NCBI Taxonomy" id="61476"/>
    <lineage>
        <taxon>Eukaryota</taxon>
        <taxon>Metazoa</taxon>
        <taxon>Ecdysozoa</taxon>
        <taxon>Arthropoda</taxon>
        <taxon>Hexapoda</taxon>
        <taxon>Insecta</taxon>
        <taxon>Pterygota</taxon>
        <taxon>Neoptera</taxon>
        <taxon>Polyneoptera</taxon>
        <taxon>Phasmatodea</taxon>
        <taxon>Timematodea</taxon>
        <taxon>Timematoidea</taxon>
        <taxon>Timematidae</taxon>
        <taxon>Timema</taxon>
    </lineage>
</organism>
<dbReference type="SMART" id="SM01400">
    <property type="entry name" value="Pribosyltran_N"/>
    <property type="match status" value="1"/>
</dbReference>
<dbReference type="GO" id="GO:0005737">
    <property type="term" value="C:cytoplasm"/>
    <property type="evidence" value="ECO:0007669"/>
    <property type="project" value="TreeGrafter"/>
</dbReference>
<dbReference type="InterPro" id="IPR029099">
    <property type="entry name" value="Pribosyltran_N"/>
</dbReference>
<dbReference type="PANTHER" id="PTHR10210">
    <property type="entry name" value="RIBOSE-PHOSPHATE DIPHOSPHOKINASE FAMILY MEMBER"/>
    <property type="match status" value="1"/>
</dbReference>
<evidence type="ECO:0000256" key="8">
    <source>
        <dbReference type="ARBA" id="ARBA00022777"/>
    </source>
</evidence>
<dbReference type="NCBIfam" id="TIGR01251">
    <property type="entry name" value="ribP_PPkin"/>
    <property type="match status" value="1"/>
</dbReference>
<evidence type="ECO:0000256" key="6">
    <source>
        <dbReference type="ARBA" id="ARBA00022727"/>
    </source>
</evidence>
<comment type="pathway">
    <text evidence="1">Metabolic intermediate biosynthesis; 5-phospho-alpha-D-ribose 1-diphosphate biosynthesis; 5-phospho-alpha-D-ribose 1-diphosphate from D-ribose 5-phosphate (route I): step 1/1.</text>
</comment>